<accession>A0A009HTK3</accession>
<reference evidence="2 3" key="1">
    <citation type="submission" date="2014-02" db="EMBL/GenBank/DDBJ databases">
        <title>Comparative genomics and transcriptomics to identify genetic mechanisms underlying the emergence of carbapenem resistant Acinetobacter baumannii (CRAb).</title>
        <authorList>
            <person name="Harris A.D."/>
            <person name="Johnson K.J."/>
            <person name="George J."/>
            <person name="Shefchek K."/>
            <person name="Daugherty S.C."/>
            <person name="Parankush S."/>
            <person name="Sadzewicz L."/>
            <person name="Tallon L."/>
            <person name="Sengamalay N."/>
            <person name="Hazen T.H."/>
            <person name="Rasko D.A."/>
        </authorList>
    </citation>
    <scope>NUCLEOTIDE SEQUENCE [LARGE SCALE GENOMIC DNA]</scope>
    <source>
        <strain evidence="2 3">1295743</strain>
    </source>
</reference>
<protein>
    <recommendedName>
        <fullName evidence="4">Porin</fullName>
    </recommendedName>
</protein>
<dbReference type="RefSeq" id="WP_000748568.1">
    <property type="nucleotide sequence ID" value="NZ_JEWH01000002.1"/>
</dbReference>
<dbReference type="AlphaFoldDB" id="A0A009HTK3"/>
<evidence type="ECO:0000313" key="2">
    <source>
        <dbReference type="EMBL" id="EXB07577.1"/>
    </source>
</evidence>
<dbReference type="PATRIC" id="fig|1310613.3.peg.382"/>
<comment type="caution">
    <text evidence="2">The sequence shown here is derived from an EMBL/GenBank/DDBJ whole genome shotgun (WGS) entry which is preliminary data.</text>
</comment>
<organism evidence="2 3">
    <name type="scientific">Acinetobacter baumannii (strain 1295743)</name>
    <dbReference type="NCBI Taxonomy" id="1310613"/>
    <lineage>
        <taxon>Bacteria</taxon>
        <taxon>Pseudomonadati</taxon>
        <taxon>Pseudomonadota</taxon>
        <taxon>Gammaproteobacteria</taxon>
        <taxon>Moraxellales</taxon>
        <taxon>Moraxellaceae</taxon>
        <taxon>Acinetobacter</taxon>
        <taxon>Acinetobacter calcoaceticus/baumannii complex</taxon>
    </lineage>
</organism>
<feature type="signal peptide" evidence="1">
    <location>
        <begin position="1"/>
        <end position="21"/>
    </location>
</feature>
<sequence length="285" mass="31036">MKKSKFLFAIFTAVSAFNANAYQTEVGTMYEFTDMDGGEVNSFGINGKYYFNPVETKNYPLAEAAFLNKASNIGAGYTYSKVEDDQDYAKLEYNSVGIVGEYFVPNTPLYLSGAFNRTKREVTVDDLGSVNDNGNGYAVEVGFLPTDGLLLAAGVTDLSESFDPVQASKYGFITSFANATTVTGEDDDTAVTLRAKYITQISGFYTNFEGQTYIGDETTYRLGADLYLDPTLSIGASFADSTAEDSDTIFSLRAQKFFTPQVAVGLTYTTVDDANSFGINGTFRF</sequence>
<dbReference type="EMBL" id="JEWH01000002">
    <property type="protein sequence ID" value="EXB07577.1"/>
    <property type="molecule type" value="Genomic_DNA"/>
</dbReference>
<dbReference type="Proteomes" id="UP000020595">
    <property type="component" value="Unassembled WGS sequence"/>
</dbReference>
<name>A0A009HTK3_ACIB9</name>
<dbReference type="SUPFAM" id="SSF56935">
    <property type="entry name" value="Porins"/>
    <property type="match status" value="1"/>
</dbReference>
<evidence type="ECO:0000256" key="1">
    <source>
        <dbReference type="SAM" id="SignalP"/>
    </source>
</evidence>
<evidence type="ECO:0000313" key="3">
    <source>
        <dbReference type="Proteomes" id="UP000020595"/>
    </source>
</evidence>
<evidence type="ECO:0008006" key="4">
    <source>
        <dbReference type="Google" id="ProtNLM"/>
    </source>
</evidence>
<feature type="chain" id="PRO_5001446187" description="Porin" evidence="1">
    <location>
        <begin position="22"/>
        <end position="285"/>
    </location>
</feature>
<dbReference type="InterPro" id="IPR031593">
    <property type="entry name" value="Porin_7"/>
</dbReference>
<gene>
    <name evidence="2" type="ORF">J512_0398</name>
</gene>
<keyword evidence="1" id="KW-0732">Signal</keyword>
<dbReference type="Pfam" id="PF16956">
    <property type="entry name" value="Porin_7"/>
    <property type="match status" value="1"/>
</dbReference>
<proteinExistence type="predicted"/>